<evidence type="ECO:0000313" key="3">
    <source>
        <dbReference type="EMBL" id="MFC4337105.1"/>
    </source>
</evidence>
<dbReference type="Gene3D" id="2.120.10.30">
    <property type="entry name" value="TolB, C-terminal domain"/>
    <property type="match status" value="1"/>
</dbReference>
<evidence type="ECO:0000313" key="4">
    <source>
        <dbReference type="Proteomes" id="UP001595823"/>
    </source>
</evidence>
<feature type="domain" description="BPP" evidence="2">
    <location>
        <begin position="25"/>
        <end position="401"/>
    </location>
</feature>
<dbReference type="EMBL" id="JBHSDK010000028">
    <property type="protein sequence ID" value="MFC4337105.1"/>
    <property type="molecule type" value="Genomic_DNA"/>
</dbReference>
<dbReference type="Pfam" id="PF02333">
    <property type="entry name" value="Phytase"/>
    <property type="match status" value="2"/>
</dbReference>
<gene>
    <name evidence="3" type="ORF">ACFPET_18030</name>
</gene>
<dbReference type="InterPro" id="IPR011042">
    <property type="entry name" value="6-blade_b-propeller_TolB-like"/>
</dbReference>
<keyword evidence="4" id="KW-1185">Reference proteome</keyword>
<keyword evidence="1" id="KW-0732">Signal</keyword>
<sequence length="401" mass="42046">MMRPVMAACACAVVLAPAAAGAAESGPMDPFHLEASAAAETSPVFEADGADADDPAVWVHPEDSSRSVVYGTAKEGGLYAYGLDGSELQHLPAGEGGRYNNVAVVTGFELDDREVDLAVASDRGRDTVAVWEIDRETGLLTDVSAPGLDWVFSDSAEEVAERHTAYGLTAWSDDGDAYVLVTQADETAVALLELDDEDGRVSYEHEAELSLPDEFTLPDGTEWSPCTDPGEYAHAEGLAVDESGETAYIAQEAVGIWEVPADLDEEPELLDTVAEFGVPAEYDPVEDDCVAGEDPGFGGEHLSADVEGLAVAGDELFASSQGNDVFAVYGLDSGEFERSFAIVDGEAADGAQHTDGLTVAAGPVGPFREGLLVVQDGDNTPEGTDESSTNFKFVPLQKVLG</sequence>
<feature type="signal peptide" evidence="1">
    <location>
        <begin position="1"/>
        <end position="22"/>
    </location>
</feature>
<dbReference type="InterPro" id="IPR003431">
    <property type="entry name" value="B-propeller_Phytase"/>
</dbReference>
<feature type="chain" id="PRO_5045770413" evidence="1">
    <location>
        <begin position="23"/>
        <end position="401"/>
    </location>
</feature>
<proteinExistence type="predicted"/>
<accession>A0ABV8U2U4</accession>
<dbReference type="SUPFAM" id="SSF50956">
    <property type="entry name" value="Thermostable phytase (3-phytase)"/>
    <property type="match status" value="1"/>
</dbReference>
<dbReference type="PROSITE" id="PS51662">
    <property type="entry name" value="BP_PHYTASE"/>
    <property type="match status" value="1"/>
</dbReference>
<name>A0ABV8U2U4_9ACTN</name>
<comment type="caution">
    <text evidence="3">The sequence shown here is derived from an EMBL/GenBank/DDBJ whole genome shotgun (WGS) entry which is preliminary data.</text>
</comment>
<dbReference type="RefSeq" id="WP_380623714.1">
    <property type="nucleotide sequence ID" value="NZ_JBHSDK010000028.1"/>
</dbReference>
<protein>
    <submittedName>
        <fullName evidence="3">Phytase</fullName>
    </submittedName>
</protein>
<evidence type="ECO:0000256" key="1">
    <source>
        <dbReference type="SAM" id="SignalP"/>
    </source>
</evidence>
<reference evidence="4" key="1">
    <citation type="journal article" date="2019" name="Int. J. Syst. Evol. Microbiol.">
        <title>The Global Catalogue of Microorganisms (GCM) 10K type strain sequencing project: providing services to taxonomists for standard genome sequencing and annotation.</title>
        <authorList>
            <consortium name="The Broad Institute Genomics Platform"/>
            <consortium name="The Broad Institute Genome Sequencing Center for Infectious Disease"/>
            <person name="Wu L."/>
            <person name="Ma J."/>
        </authorList>
    </citation>
    <scope>NUCLEOTIDE SEQUENCE [LARGE SCALE GENOMIC DNA]</scope>
    <source>
        <strain evidence="4">IBRC-M 10908</strain>
    </source>
</reference>
<dbReference type="Proteomes" id="UP001595823">
    <property type="component" value="Unassembled WGS sequence"/>
</dbReference>
<organism evidence="3 4">
    <name type="scientific">Salininema proteolyticum</name>
    <dbReference type="NCBI Taxonomy" id="1607685"/>
    <lineage>
        <taxon>Bacteria</taxon>
        <taxon>Bacillati</taxon>
        <taxon>Actinomycetota</taxon>
        <taxon>Actinomycetes</taxon>
        <taxon>Glycomycetales</taxon>
        <taxon>Glycomycetaceae</taxon>
        <taxon>Salininema</taxon>
    </lineage>
</organism>
<evidence type="ECO:0000259" key="2">
    <source>
        <dbReference type="PROSITE" id="PS51662"/>
    </source>
</evidence>